<dbReference type="PROSITE" id="PS51012">
    <property type="entry name" value="ABC_TM2"/>
    <property type="match status" value="1"/>
</dbReference>
<feature type="transmembrane region" description="Helical" evidence="6">
    <location>
        <begin position="134"/>
        <end position="153"/>
    </location>
</feature>
<evidence type="ECO:0000256" key="6">
    <source>
        <dbReference type="RuleBase" id="RU361157"/>
    </source>
</evidence>
<feature type="transmembrane region" description="Helical" evidence="6">
    <location>
        <begin position="159"/>
        <end position="183"/>
    </location>
</feature>
<dbReference type="EMBL" id="FNPH01000001">
    <property type="protein sequence ID" value="SDY01368.1"/>
    <property type="molecule type" value="Genomic_DNA"/>
</dbReference>
<dbReference type="PANTHER" id="PTHR43332">
    <property type="entry name" value="INNER MEMBRANE TRANSPORT PERMEASE YADH-RELATED"/>
    <property type="match status" value="1"/>
</dbReference>
<dbReference type="GO" id="GO:0140359">
    <property type="term" value="F:ABC-type transporter activity"/>
    <property type="evidence" value="ECO:0007669"/>
    <property type="project" value="InterPro"/>
</dbReference>
<feature type="transmembrane region" description="Helical" evidence="6">
    <location>
        <begin position="190"/>
        <end position="209"/>
    </location>
</feature>
<keyword evidence="6" id="KW-1003">Cell membrane</keyword>
<organism evidence="8 9">
    <name type="scientific">Micromonospora pattaloongensis</name>
    <dbReference type="NCBI Taxonomy" id="405436"/>
    <lineage>
        <taxon>Bacteria</taxon>
        <taxon>Bacillati</taxon>
        <taxon>Actinomycetota</taxon>
        <taxon>Actinomycetes</taxon>
        <taxon>Micromonosporales</taxon>
        <taxon>Micromonosporaceae</taxon>
        <taxon>Micromonospora</taxon>
    </lineage>
</organism>
<feature type="domain" description="ABC transmembrane type-2" evidence="7">
    <location>
        <begin position="43"/>
        <end position="272"/>
    </location>
</feature>
<evidence type="ECO:0000256" key="4">
    <source>
        <dbReference type="ARBA" id="ARBA00023136"/>
    </source>
</evidence>
<dbReference type="InterPro" id="IPR047817">
    <property type="entry name" value="ABC2_TM_bact-type"/>
</dbReference>
<reference evidence="9" key="1">
    <citation type="submission" date="2016-10" db="EMBL/GenBank/DDBJ databases">
        <authorList>
            <person name="Varghese N."/>
            <person name="Submissions S."/>
        </authorList>
    </citation>
    <scope>NUCLEOTIDE SEQUENCE [LARGE SCALE GENOMIC DNA]</scope>
    <source>
        <strain evidence="9">DSM 45245</strain>
    </source>
</reference>
<dbReference type="PANTHER" id="PTHR43332:SF2">
    <property type="entry name" value="INNER MEMBRANE TRANSPORT PERMEASE YADH"/>
    <property type="match status" value="1"/>
</dbReference>
<sequence>MTTVTDATTTAAVAGPPLRASARRAFLAILWRDIFVTGKEFWVLLVQVALTPVFTLFIFAKVLGSLNYVSADFGDLLLPGIVALAAFLTALQSVAFPLVMEFGWTKEIEDRLLAPIATDLVAVEKMLIATLRGLLAAVVMFPIGALVLGAAPWRGAGFPLLVAVLVLGAWVGAGIGMTVGTAVPPAKISIMFGLIFTPLMFTGATQYPLTQLHDLRWFQVVSAMNPLTYCSEGVRAALVPHIPHVRPWISVAALAGFAAIFTLTAILGFRRRALS</sequence>
<dbReference type="STRING" id="405436.SAMN05444365_101375"/>
<proteinExistence type="inferred from homology"/>
<dbReference type="Proteomes" id="UP000242415">
    <property type="component" value="Unassembled WGS sequence"/>
</dbReference>
<evidence type="ECO:0000256" key="3">
    <source>
        <dbReference type="ARBA" id="ARBA00022989"/>
    </source>
</evidence>
<dbReference type="InterPro" id="IPR013525">
    <property type="entry name" value="ABC2_TM"/>
</dbReference>
<keyword evidence="9" id="KW-1185">Reference proteome</keyword>
<evidence type="ECO:0000256" key="2">
    <source>
        <dbReference type="ARBA" id="ARBA00022692"/>
    </source>
</evidence>
<comment type="subcellular location">
    <subcellularLocation>
        <location evidence="6">Cell membrane</location>
        <topology evidence="6">Multi-pass membrane protein</topology>
    </subcellularLocation>
    <subcellularLocation>
        <location evidence="1">Membrane</location>
        <topology evidence="1">Multi-pass membrane protein</topology>
    </subcellularLocation>
</comment>
<feature type="transmembrane region" description="Helical" evidence="6">
    <location>
        <begin position="41"/>
        <end position="64"/>
    </location>
</feature>
<dbReference type="Pfam" id="PF01061">
    <property type="entry name" value="ABC2_membrane"/>
    <property type="match status" value="1"/>
</dbReference>
<keyword evidence="6" id="KW-0813">Transport</keyword>
<evidence type="ECO:0000256" key="5">
    <source>
        <dbReference type="ARBA" id="ARBA00023251"/>
    </source>
</evidence>
<dbReference type="GO" id="GO:0046677">
    <property type="term" value="P:response to antibiotic"/>
    <property type="evidence" value="ECO:0007669"/>
    <property type="project" value="UniProtKB-KW"/>
</dbReference>
<accession>A0A1H3GFE3</accession>
<keyword evidence="4 6" id="KW-0472">Membrane</keyword>
<evidence type="ECO:0000313" key="8">
    <source>
        <dbReference type="EMBL" id="SDY01368.1"/>
    </source>
</evidence>
<evidence type="ECO:0000259" key="7">
    <source>
        <dbReference type="PROSITE" id="PS51012"/>
    </source>
</evidence>
<dbReference type="AlphaFoldDB" id="A0A1H3GFE3"/>
<dbReference type="OrthoDB" id="4772026at2"/>
<dbReference type="InterPro" id="IPR052522">
    <property type="entry name" value="ABC-2_transport_permease"/>
</dbReference>
<evidence type="ECO:0000313" key="9">
    <source>
        <dbReference type="Proteomes" id="UP000242415"/>
    </source>
</evidence>
<evidence type="ECO:0000256" key="1">
    <source>
        <dbReference type="ARBA" id="ARBA00004141"/>
    </source>
</evidence>
<dbReference type="RefSeq" id="WP_091550565.1">
    <property type="nucleotide sequence ID" value="NZ_FNPH01000001.1"/>
</dbReference>
<dbReference type="GO" id="GO:0043190">
    <property type="term" value="C:ATP-binding cassette (ABC) transporter complex"/>
    <property type="evidence" value="ECO:0007669"/>
    <property type="project" value="InterPro"/>
</dbReference>
<keyword evidence="3 6" id="KW-1133">Transmembrane helix</keyword>
<protein>
    <recommendedName>
        <fullName evidence="6">Transport permease protein</fullName>
    </recommendedName>
</protein>
<keyword evidence="2 6" id="KW-0812">Transmembrane</keyword>
<dbReference type="InterPro" id="IPR000412">
    <property type="entry name" value="ABC_2_transport"/>
</dbReference>
<name>A0A1H3GFE3_9ACTN</name>
<keyword evidence="5" id="KW-0046">Antibiotic resistance</keyword>
<gene>
    <name evidence="8" type="ORF">SAMN05444365_101375</name>
</gene>
<feature type="transmembrane region" description="Helical" evidence="6">
    <location>
        <begin position="248"/>
        <end position="269"/>
    </location>
</feature>
<feature type="transmembrane region" description="Helical" evidence="6">
    <location>
        <begin position="76"/>
        <end position="99"/>
    </location>
</feature>
<comment type="similarity">
    <text evidence="6">Belongs to the ABC-2 integral membrane protein family.</text>
</comment>
<dbReference type="PIRSF" id="PIRSF006648">
    <property type="entry name" value="DrrB"/>
    <property type="match status" value="1"/>
</dbReference>